<feature type="binding site" description="axial binding residue" evidence="6">
    <location>
        <position position="140"/>
    </location>
    <ligand>
        <name>heme c</name>
        <dbReference type="ChEBI" id="CHEBI:61717"/>
        <label>1</label>
    </ligand>
    <ligandPart>
        <name>Fe</name>
        <dbReference type="ChEBI" id="CHEBI:18248"/>
    </ligandPart>
</feature>
<feature type="binding site" description="axial binding residue" evidence="6">
    <location>
        <position position="206"/>
    </location>
    <ligand>
        <name>heme c</name>
        <dbReference type="ChEBI" id="CHEBI:61717"/>
        <label>1</label>
    </ligand>
    <ligandPart>
        <name>Fe</name>
        <dbReference type="ChEBI" id="CHEBI:18248"/>
    </ligandPart>
</feature>
<sequence length="233" mass="25084">MDKKSVSIMTALCMIIFVLFGIIVIDSQKPSDDQYADIKAEIQKADAHKADIQPASAEQQHETVTPAKHAKKAVAATEAECPAKKEKAVAPPEEAHESAPKEADTAAAALPEGKTEVADVIMMENPAYATHKKGIVTFTHKAHVEDYEIACGDCHHDSNGKPLTLKMGDPVQNCIVCHSKPSRKTKGVKGKKAKLEFHAEALHMNCIGCHKAYNKENGTKAAPAGCSKCHPKQ</sequence>
<evidence type="ECO:0000313" key="10">
    <source>
        <dbReference type="EMBL" id="ETR71134.1"/>
    </source>
</evidence>
<feature type="region of interest" description="Disordered" evidence="7">
    <location>
        <begin position="51"/>
        <end position="108"/>
    </location>
</feature>
<dbReference type="Gene3D" id="3.90.10.10">
    <property type="entry name" value="Cytochrome C3"/>
    <property type="match status" value="1"/>
</dbReference>
<feature type="binding site" description="axial binding residue" evidence="6">
    <location>
        <position position="155"/>
    </location>
    <ligand>
        <name>heme c</name>
        <dbReference type="ChEBI" id="CHEBI:61717"/>
        <label>1</label>
    </ligand>
    <ligandPart>
        <name>Fe</name>
        <dbReference type="ChEBI" id="CHEBI:18248"/>
    </ligandPart>
</feature>
<reference evidence="11" key="1">
    <citation type="submission" date="2012-11" db="EMBL/GenBank/DDBJ databases">
        <authorList>
            <person name="Lucero-Rivera Y.E."/>
            <person name="Tovar-Ramirez D."/>
        </authorList>
    </citation>
    <scope>NUCLEOTIDE SEQUENCE [LARGE SCALE GENOMIC DNA]</scope>
    <source>
        <strain evidence="11">Araruama</strain>
    </source>
</reference>
<keyword evidence="3 6" id="KW-0479">Metal-binding</keyword>
<dbReference type="GO" id="GO:0020037">
    <property type="term" value="F:heme binding"/>
    <property type="evidence" value="ECO:0007669"/>
    <property type="project" value="InterPro"/>
</dbReference>
<feature type="compositionally biased region" description="Basic and acidic residues" evidence="7">
    <location>
        <begin position="81"/>
        <end position="104"/>
    </location>
</feature>
<comment type="cofactor">
    <cofactor evidence="6">
        <name>heme c</name>
        <dbReference type="ChEBI" id="CHEBI:61717"/>
    </cofactor>
    <text evidence="6">Binds 4 heme c groups covalently per monomer.</text>
</comment>
<evidence type="ECO:0000256" key="3">
    <source>
        <dbReference type="ARBA" id="ARBA00022723"/>
    </source>
</evidence>
<evidence type="ECO:0000259" key="9">
    <source>
        <dbReference type="Pfam" id="PF02085"/>
    </source>
</evidence>
<dbReference type="InterPro" id="IPR020942">
    <property type="entry name" value="Cyt_c_III_dom"/>
</dbReference>
<keyword evidence="2 6" id="KW-0349">Heme</keyword>
<dbReference type="CDD" id="cd08168">
    <property type="entry name" value="Cytochrom_C3"/>
    <property type="match status" value="1"/>
</dbReference>
<keyword evidence="8" id="KW-0472">Membrane</keyword>
<keyword evidence="1" id="KW-0813">Transport</keyword>
<feature type="binding site" description="axial binding residue" evidence="6">
    <location>
        <position position="210"/>
    </location>
    <ligand>
        <name>heme c</name>
        <dbReference type="ChEBI" id="CHEBI:61717"/>
        <label>1</label>
    </ligand>
    <ligandPart>
        <name>Fe</name>
        <dbReference type="ChEBI" id="CHEBI:18248"/>
    </ligandPart>
</feature>
<feature type="binding site" description="axial binding residue" evidence="6">
    <location>
        <position position="143"/>
    </location>
    <ligand>
        <name>heme c</name>
        <dbReference type="ChEBI" id="CHEBI:61717"/>
        <label>1</label>
    </ligand>
    <ligandPart>
        <name>Fe</name>
        <dbReference type="ChEBI" id="CHEBI:18248"/>
    </ligandPart>
</feature>
<evidence type="ECO:0000256" key="4">
    <source>
        <dbReference type="ARBA" id="ARBA00022982"/>
    </source>
</evidence>
<feature type="binding site" description="axial binding residue" evidence="6">
    <location>
        <position position="177"/>
    </location>
    <ligand>
        <name>heme c</name>
        <dbReference type="ChEBI" id="CHEBI:61717"/>
        <label>1</label>
    </ligand>
    <ligandPart>
        <name>Fe</name>
        <dbReference type="ChEBI" id="CHEBI:18248"/>
    </ligandPart>
</feature>
<dbReference type="InterPro" id="IPR002322">
    <property type="entry name" value="Cyt_c_III"/>
</dbReference>
<evidence type="ECO:0000256" key="7">
    <source>
        <dbReference type="SAM" id="MobiDB-lite"/>
    </source>
</evidence>
<dbReference type="Pfam" id="PF02085">
    <property type="entry name" value="Cytochrom_CIII"/>
    <property type="match status" value="1"/>
</dbReference>
<keyword evidence="8" id="KW-1133">Transmembrane helix</keyword>
<dbReference type="Proteomes" id="UP000189670">
    <property type="component" value="Unassembled WGS sequence"/>
</dbReference>
<dbReference type="SUPFAM" id="SSF48695">
    <property type="entry name" value="Multiheme cytochromes"/>
    <property type="match status" value="1"/>
</dbReference>
<name>A0A1V1P8M3_9BACT</name>
<dbReference type="AlphaFoldDB" id="A0A1V1P8M3"/>
<evidence type="ECO:0000256" key="1">
    <source>
        <dbReference type="ARBA" id="ARBA00022448"/>
    </source>
</evidence>
<dbReference type="GO" id="GO:0046872">
    <property type="term" value="F:metal ion binding"/>
    <property type="evidence" value="ECO:0007669"/>
    <property type="project" value="UniProtKB-KW"/>
</dbReference>
<evidence type="ECO:0000256" key="2">
    <source>
        <dbReference type="ARBA" id="ARBA00022617"/>
    </source>
</evidence>
<feature type="binding site" description="axial binding residue" evidence="6">
    <location>
        <position position="230"/>
    </location>
    <ligand>
        <name>heme c</name>
        <dbReference type="ChEBI" id="CHEBI:61717"/>
        <label>1</label>
    </ligand>
    <ligandPart>
        <name>Fe</name>
        <dbReference type="ChEBI" id="CHEBI:18248"/>
    </ligandPart>
</feature>
<evidence type="ECO:0000256" key="5">
    <source>
        <dbReference type="ARBA" id="ARBA00023004"/>
    </source>
</evidence>
<feature type="binding site" description="axial binding residue" evidence="6">
    <location>
        <position position="156"/>
    </location>
    <ligand>
        <name>heme c</name>
        <dbReference type="ChEBI" id="CHEBI:61717"/>
        <label>1</label>
    </ligand>
    <ligandPart>
        <name>Fe</name>
        <dbReference type="ChEBI" id="CHEBI:18248"/>
    </ligandPart>
</feature>
<evidence type="ECO:0000313" key="11">
    <source>
        <dbReference type="Proteomes" id="UP000189670"/>
    </source>
</evidence>
<feature type="binding site" description="axial binding residue" evidence="6">
    <location>
        <position position="178"/>
    </location>
    <ligand>
        <name>heme c</name>
        <dbReference type="ChEBI" id="CHEBI:61717"/>
        <label>1</label>
    </ligand>
    <ligandPart>
        <name>Fe</name>
        <dbReference type="ChEBI" id="CHEBI:18248"/>
    </ligandPart>
</feature>
<feature type="binding site" description="axial binding residue" evidence="6">
    <location>
        <position position="154"/>
    </location>
    <ligand>
        <name>heme c</name>
        <dbReference type="ChEBI" id="CHEBI:61717"/>
        <label>1</label>
    </ligand>
    <ligandPart>
        <name>Fe</name>
        <dbReference type="ChEBI" id="CHEBI:18248"/>
    </ligandPart>
</feature>
<gene>
    <name evidence="10" type="ORF">OMM_02714</name>
</gene>
<organism evidence="10 11">
    <name type="scientific">Candidatus Magnetoglobus multicellularis str. Araruama</name>
    <dbReference type="NCBI Taxonomy" id="890399"/>
    <lineage>
        <taxon>Bacteria</taxon>
        <taxon>Pseudomonadati</taxon>
        <taxon>Thermodesulfobacteriota</taxon>
        <taxon>Desulfobacteria</taxon>
        <taxon>Desulfobacterales</taxon>
        <taxon>Desulfobacteraceae</taxon>
        <taxon>Candidatus Magnetoglobus</taxon>
    </lineage>
</organism>
<evidence type="ECO:0000256" key="6">
    <source>
        <dbReference type="PIRSR" id="PIRSR602322-1"/>
    </source>
</evidence>
<dbReference type="InterPro" id="IPR036280">
    <property type="entry name" value="Multihaem_cyt_sf"/>
</dbReference>
<keyword evidence="4" id="KW-0249">Electron transport</keyword>
<proteinExistence type="predicted"/>
<dbReference type="EMBL" id="ATBP01000315">
    <property type="protein sequence ID" value="ETR71134.1"/>
    <property type="molecule type" value="Genomic_DNA"/>
</dbReference>
<keyword evidence="8" id="KW-0812">Transmembrane</keyword>
<evidence type="ECO:0000256" key="8">
    <source>
        <dbReference type="SAM" id="Phobius"/>
    </source>
</evidence>
<protein>
    <submittedName>
        <fullName evidence="10">Cytochrome c, class III family protein</fullName>
    </submittedName>
</protein>
<comment type="caution">
    <text evidence="10">The sequence shown here is derived from an EMBL/GenBank/DDBJ whole genome shotgun (WGS) entry which is preliminary data.</text>
</comment>
<feature type="binding site" description="axial binding residue" evidence="6">
    <location>
        <position position="151"/>
    </location>
    <ligand>
        <name>heme c</name>
        <dbReference type="ChEBI" id="CHEBI:61717"/>
        <label>1</label>
    </ligand>
    <ligandPart>
        <name>Fe</name>
        <dbReference type="ChEBI" id="CHEBI:18248"/>
    </ligandPart>
</feature>
<feature type="binding site" description="axial binding residue" evidence="6">
    <location>
        <position position="209"/>
    </location>
    <ligand>
        <name>heme c</name>
        <dbReference type="ChEBI" id="CHEBI:61717"/>
        <label>1</label>
    </ligand>
    <ligandPart>
        <name>Fe</name>
        <dbReference type="ChEBI" id="CHEBI:18248"/>
    </ligandPart>
</feature>
<feature type="binding site" description="axial binding residue" evidence="6">
    <location>
        <position position="229"/>
    </location>
    <ligand>
        <name>heme c</name>
        <dbReference type="ChEBI" id="CHEBI:61717"/>
        <label>1</label>
    </ligand>
    <ligandPart>
        <name>Fe</name>
        <dbReference type="ChEBI" id="CHEBI:18248"/>
    </ligandPart>
</feature>
<dbReference type="PRINTS" id="PR00609">
    <property type="entry name" value="CYTOCHROMEC3"/>
</dbReference>
<dbReference type="GO" id="GO:0009055">
    <property type="term" value="F:electron transfer activity"/>
    <property type="evidence" value="ECO:0007669"/>
    <property type="project" value="InterPro"/>
</dbReference>
<feature type="domain" description="Class III cytochrome C" evidence="9">
    <location>
        <begin position="122"/>
        <end position="230"/>
    </location>
</feature>
<accession>A0A1V1P8M3</accession>
<feature type="transmembrane region" description="Helical" evidence="8">
    <location>
        <begin position="6"/>
        <end position="25"/>
    </location>
</feature>
<feature type="binding site" description="axial binding residue" evidence="6">
    <location>
        <position position="226"/>
    </location>
    <ligand>
        <name>heme c</name>
        <dbReference type="ChEBI" id="CHEBI:61717"/>
        <label>1</label>
    </ligand>
    <ligandPart>
        <name>Fe</name>
        <dbReference type="ChEBI" id="CHEBI:18248"/>
    </ligandPart>
</feature>
<keyword evidence="5 6" id="KW-0408">Iron</keyword>